<dbReference type="RefSeq" id="WP_116011306.1">
    <property type="nucleotide sequence ID" value="NZ_QNUH01000004.1"/>
</dbReference>
<dbReference type="OrthoDB" id="949719at2"/>
<evidence type="ECO:0008006" key="3">
    <source>
        <dbReference type="Google" id="ProtNLM"/>
    </source>
</evidence>
<evidence type="ECO:0000313" key="1">
    <source>
        <dbReference type="EMBL" id="REC79488.1"/>
    </source>
</evidence>
<comment type="caution">
    <text evidence="1">The sequence shown here is derived from an EMBL/GenBank/DDBJ whole genome shotgun (WGS) entry which is preliminary data.</text>
</comment>
<sequence>MKKQEQNQSKKTLHIDEYESSFLKPTSTVARCGKSVYICSDFHKKLTRIVCILGDGEITLTDYIHNVLKQHFENFGDEINTIHAMNQKPIL</sequence>
<organism evidence="1 2">
    <name type="scientific">Chryseobacterium elymi</name>
    <dbReference type="NCBI Taxonomy" id="395936"/>
    <lineage>
        <taxon>Bacteria</taxon>
        <taxon>Pseudomonadati</taxon>
        <taxon>Bacteroidota</taxon>
        <taxon>Flavobacteriia</taxon>
        <taxon>Flavobacteriales</taxon>
        <taxon>Weeksellaceae</taxon>
        <taxon>Chryseobacterium group</taxon>
        <taxon>Chryseobacterium</taxon>
    </lineage>
</organism>
<gene>
    <name evidence="1" type="ORF">DRF60_06605</name>
</gene>
<reference evidence="1 2" key="1">
    <citation type="journal article" date="2010" name="Syst. Appl. Microbiol.">
        <title>Four new species of Chryseobacterium from the rhizosphere of coastal sand dune plants, Chryseobacterium elymi sp. nov., Chryseobacterium hagamense sp. nov., Chryseobacterium lathyri sp. nov. and Chryseobacterium rhizosphaerae sp. nov.</title>
        <authorList>
            <person name="Cho S.H."/>
            <person name="Lee K.S."/>
            <person name="Shin D.S."/>
            <person name="Han J.H."/>
            <person name="Park K.S."/>
            <person name="Lee C.H."/>
            <person name="Park K.H."/>
            <person name="Kim S.B."/>
        </authorList>
    </citation>
    <scope>NUCLEOTIDE SEQUENCE [LARGE SCALE GENOMIC DNA]</scope>
    <source>
        <strain evidence="1 2">KCTC 22547</strain>
    </source>
</reference>
<keyword evidence="2" id="KW-1185">Reference proteome</keyword>
<dbReference type="EMBL" id="QNUH01000004">
    <property type="protein sequence ID" value="REC79488.1"/>
    <property type="molecule type" value="Genomic_DNA"/>
</dbReference>
<dbReference type="InterPro" id="IPR021823">
    <property type="entry name" value="DUF3408"/>
</dbReference>
<dbReference type="Pfam" id="PF11888">
    <property type="entry name" value="DUF3408"/>
    <property type="match status" value="1"/>
</dbReference>
<proteinExistence type="predicted"/>
<accession>A0A3D9DN93</accession>
<dbReference type="Proteomes" id="UP000257030">
    <property type="component" value="Unassembled WGS sequence"/>
</dbReference>
<name>A0A3D9DN93_9FLAO</name>
<dbReference type="AlphaFoldDB" id="A0A3D9DN93"/>
<evidence type="ECO:0000313" key="2">
    <source>
        <dbReference type="Proteomes" id="UP000257030"/>
    </source>
</evidence>
<protein>
    <recommendedName>
        <fullName evidence="3">DUF3408 domain-containing protein</fullName>
    </recommendedName>
</protein>